<comment type="caution">
    <text evidence="2">The sequence shown here is derived from an EMBL/GenBank/DDBJ whole genome shotgun (WGS) entry which is preliminary data.</text>
</comment>
<sequence length="401" mass="41358">MEIHAQRVGVTGPHGPLLKPTSLRVPPGELVLVAGPPGAGHTAFGLVLSGRLRPGTGTVTPDAAELRGHVVLVDSPDVSEPEASLSLAGVVGEELAANRRRSGRKAVADWLAERGVDEHARTRFEYVPADVRCAVMLELGAGRPGARAVVLDSPDRYHGDPATWWRLAREHVRPDLSVVVLCTTTSAEVLGVPAARLGADNTAGEAGGGGEYTARPIGPGERVRGTGPTAVAAPAALASGEGPAALPAGTGRARHAGPAAAVDRAGAANRTGAAEAGVSAGSGAVEARSAERSRRPKHAEETRRAESGAPAEHTRRARPVTPAEQTQRAEPVTPAERTQRAEPVTPAERTQRAEPVTPAERTQRAEPVTPAEPAGAARPAHPAERGETAEFPATHDSEENS</sequence>
<dbReference type="RefSeq" id="WP_211347145.1">
    <property type="nucleotide sequence ID" value="NZ_RBXO01000001.1"/>
</dbReference>
<organism evidence="2 3">
    <name type="scientific">Saccharothrix australiensis</name>
    <dbReference type="NCBI Taxonomy" id="2072"/>
    <lineage>
        <taxon>Bacteria</taxon>
        <taxon>Bacillati</taxon>
        <taxon>Actinomycetota</taxon>
        <taxon>Actinomycetes</taxon>
        <taxon>Pseudonocardiales</taxon>
        <taxon>Pseudonocardiaceae</taxon>
        <taxon>Saccharothrix</taxon>
    </lineage>
</organism>
<keyword evidence="3" id="KW-1185">Reference proteome</keyword>
<feature type="compositionally biased region" description="Basic and acidic residues" evidence="1">
    <location>
        <begin position="381"/>
        <end position="401"/>
    </location>
</feature>
<feature type="region of interest" description="Disordered" evidence="1">
    <location>
        <begin position="243"/>
        <end position="401"/>
    </location>
</feature>
<evidence type="ECO:0000313" key="3">
    <source>
        <dbReference type="Proteomes" id="UP000282084"/>
    </source>
</evidence>
<protein>
    <recommendedName>
        <fullName evidence="4">AAA+ ATPase domain-containing protein</fullName>
    </recommendedName>
</protein>
<feature type="compositionally biased region" description="Low complexity" evidence="1">
    <location>
        <begin position="243"/>
        <end position="287"/>
    </location>
</feature>
<feature type="compositionally biased region" description="Basic and acidic residues" evidence="1">
    <location>
        <begin position="288"/>
        <end position="306"/>
    </location>
</feature>
<dbReference type="EMBL" id="RBXO01000001">
    <property type="protein sequence ID" value="RKT56691.1"/>
    <property type="molecule type" value="Genomic_DNA"/>
</dbReference>
<evidence type="ECO:0000313" key="2">
    <source>
        <dbReference type="EMBL" id="RKT56691.1"/>
    </source>
</evidence>
<evidence type="ECO:0000256" key="1">
    <source>
        <dbReference type="SAM" id="MobiDB-lite"/>
    </source>
</evidence>
<dbReference type="InterPro" id="IPR027417">
    <property type="entry name" value="P-loop_NTPase"/>
</dbReference>
<dbReference type="Proteomes" id="UP000282084">
    <property type="component" value="Unassembled WGS sequence"/>
</dbReference>
<feature type="region of interest" description="Disordered" evidence="1">
    <location>
        <begin position="202"/>
        <end position="227"/>
    </location>
</feature>
<gene>
    <name evidence="2" type="ORF">C8E97_5400</name>
</gene>
<reference evidence="2 3" key="1">
    <citation type="submission" date="2018-10" db="EMBL/GenBank/DDBJ databases">
        <title>Sequencing the genomes of 1000 actinobacteria strains.</title>
        <authorList>
            <person name="Klenk H.-P."/>
        </authorList>
    </citation>
    <scope>NUCLEOTIDE SEQUENCE [LARGE SCALE GENOMIC DNA]</scope>
    <source>
        <strain evidence="2 3">DSM 43800</strain>
    </source>
</reference>
<evidence type="ECO:0008006" key="4">
    <source>
        <dbReference type="Google" id="ProtNLM"/>
    </source>
</evidence>
<name>A0A495W4S4_9PSEU</name>
<dbReference type="AlphaFoldDB" id="A0A495W4S4"/>
<proteinExistence type="predicted"/>
<dbReference type="SUPFAM" id="SSF52540">
    <property type="entry name" value="P-loop containing nucleoside triphosphate hydrolases"/>
    <property type="match status" value="1"/>
</dbReference>
<accession>A0A495W4S4</accession>
<dbReference type="Gene3D" id="3.40.50.300">
    <property type="entry name" value="P-loop containing nucleotide triphosphate hydrolases"/>
    <property type="match status" value="1"/>
</dbReference>